<dbReference type="AlphaFoldDB" id="A0A9P3Q274"/>
<dbReference type="PANTHER" id="PTHR33099">
    <property type="entry name" value="FE2OG DIOXYGENASE DOMAIN-CONTAINING PROTEIN"/>
    <property type="match status" value="1"/>
</dbReference>
<dbReference type="Gene3D" id="2.60.120.620">
    <property type="entry name" value="q2cbj1_9rhob like domain"/>
    <property type="match status" value="1"/>
</dbReference>
<evidence type="ECO:0000313" key="3">
    <source>
        <dbReference type="Proteomes" id="UP001063166"/>
    </source>
</evidence>
<proteinExistence type="predicted"/>
<feature type="domain" description="Prolyl 4-hydroxylase alpha subunit Fe(2+) 2OG dioxygenase" evidence="1">
    <location>
        <begin position="126"/>
        <end position="218"/>
    </location>
</feature>
<sequence length="418" mass="46661">MANPEIVEALRTAITQKIPFCTGIVPIEPGRTTQLFYKDRERPGWLDLSRASEKDLNALASACEPATFSRNNQDVLDESYRKARQMDPENFATKLDVDKLGIVDRVREQLLEGPDQEKAVNAELYKLNVYGKDAFSKSHKDTPRGENMFGSLVVVFPTPHDGGALVLRHFDQEWTFDSAAIFRQQAEPSIAYIAFYSDIDHEVAVVKSGYRVTLTYNLYLDPRKEVFLRSPLPVKPVGPDEERLRAAFASALSDPSFLPDGGYLGFGLHFKYPISRAATKPPETVLKGSDAVLYHACRKLSLKASLNAVYDADGVQVLVQPSERLDSDVQYEDAIAQVLLDECGGRVIQEYGSEKIPVDEYGNKYNEVIKLVWVTPLTGYCTFSSSYIAYWNEPTSATVYGDLCIAVEVGPFGKRKTI</sequence>
<gene>
    <name evidence="2" type="ORF">LshimejAT787_2100760</name>
</gene>
<dbReference type="Proteomes" id="UP001063166">
    <property type="component" value="Unassembled WGS sequence"/>
</dbReference>
<accession>A0A9P3Q274</accession>
<evidence type="ECO:0000313" key="2">
    <source>
        <dbReference type="EMBL" id="GLB45316.1"/>
    </source>
</evidence>
<reference evidence="2" key="1">
    <citation type="submission" date="2022-07" db="EMBL/GenBank/DDBJ databases">
        <title>The genome of Lyophyllum shimeji provides insight into the initial evolution of ectomycorrhizal fungal genome.</title>
        <authorList>
            <person name="Kobayashi Y."/>
            <person name="Shibata T."/>
            <person name="Hirakawa H."/>
            <person name="Shigenobu S."/>
            <person name="Nishiyama T."/>
            <person name="Yamada A."/>
            <person name="Hasebe M."/>
            <person name="Kawaguchi M."/>
        </authorList>
    </citation>
    <scope>NUCLEOTIDE SEQUENCE</scope>
    <source>
        <strain evidence="2">AT787</strain>
    </source>
</reference>
<comment type="caution">
    <text evidence="2">The sequence shown here is derived from an EMBL/GenBank/DDBJ whole genome shotgun (WGS) entry which is preliminary data.</text>
</comment>
<dbReference type="InterPro" id="IPR044862">
    <property type="entry name" value="Pro_4_hyd_alph_FE2OG_OXY"/>
</dbReference>
<protein>
    <submittedName>
        <fullName evidence="2">2OG-Fe(II) oxygenase superfamily protein</fullName>
    </submittedName>
</protein>
<name>A0A9P3Q274_LYOSH</name>
<dbReference type="Pfam" id="PF13640">
    <property type="entry name" value="2OG-FeII_Oxy_3"/>
    <property type="match status" value="1"/>
</dbReference>
<dbReference type="PANTHER" id="PTHR33099:SF14">
    <property type="entry name" value="PROLYL 4-HYDROXYLASE ALPHA SUBUNIT FE(2+) 2OG DIOXYGENASE DOMAIN-CONTAINING PROTEIN"/>
    <property type="match status" value="1"/>
</dbReference>
<dbReference type="EMBL" id="BRPK01000021">
    <property type="protein sequence ID" value="GLB45316.1"/>
    <property type="molecule type" value="Genomic_DNA"/>
</dbReference>
<organism evidence="2 3">
    <name type="scientific">Lyophyllum shimeji</name>
    <name type="common">Hon-shimeji</name>
    <name type="synonym">Tricholoma shimeji</name>
    <dbReference type="NCBI Taxonomy" id="47721"/>
    <lineage>
        <taxon>Eukaryota</taxon>
        <taxon>Fungi</taxon>
        <taxon>Dikarya</taxon>
        <taxon>Basidiomycota</taxon>
        <taxon>Agaricomycotina</taxon>
        <taxon>Agaricomycetes</taxon>
        <taxon>Agaricomycetidae</taxon>
        <taxon>Agaricales</taxon>
        <taxon>Tricholomatineae</taxon>
        <taxon>Lyophyllaceae</taxon>
        <taxon>Lyophyllum</taxon>
    </lineage>
</organism>
<keyword evidence="3" id="KW-1185">Reference proteome</keyword>
<dbReference type="OrthoDB" id="27483at2759"/>
<evidence type="ECO:0000259" key="1">
    <source>
        <dbReference type="Pfam" id="PF13640"/>
    </source>
</evidence>